<dbReference type="Proteomes" id="UP001289374">
    <property type="component" value="Unassembled WGS sequence"/>
</dbReference>
<accession>A0AAE1X7N5</accession>
<evidence type="ECO:0000256" key="2">
    <source>
        <dbReference type="ARBA" id="ARBA00022737"/>
    </source>
</evidence>
<keyword evidence="2" id="KW-0677">Repeat</keyword>
<dbReference type="GO" id="GO:0005886">
    <property type="term" value="C:plasma membrane"/>
    <property type="evidence" value="ECO:0007669"/>
    <property type="project" value="TreeGrafter"/>
</dbReference>
<dbReference type="Pfam" id="PF02493">
    <property type="entry name" value="MORN"/>
    <property type="match status" value="7"/>
</dbReference>
<dbReference type="SUPFAM" id="SSF82185">
    <property type="entry name" value="Histone H3 K4-specific methyltransferase SET7/9 N-terminal domain"/>
    <property type="match status" value="2"/>
</dbReference>
<evidence type="ECO:0000259" key="6">
    <source>
        <dbReference type="PROSITE" id="PS51455"/>
    </source>
</evidence>
<dbReference type="GO" id="GO:0005524">
    <property type="term" value="F:ATP binding"/>
    <property type="evidence" value="ECO:0007669"/>
    <property type="project" value="UniProtKB-UniRule"/>
</dbReference>
<evidence type="ECO:0000313" key="8">
    <source>
        <dbReference type="Proteomes" id="UP001289374"/>
    </source>
</evidence>
<dbReference type="InterPro" id="IPR002498">
    <property type="entry name" value="PInositol-4-P-4/5-kinase_core"/>
</dbReference>
<protein>
    <recommendedName>
        <fullName evidence="1">1-phosphatidylinositol-4-phosphate 5-kinase</fullName>
        <ecNumber evidence="1">2.7.1.68</ecNumber>
    </recommendedName>
</protein>
<dbReference type="PROSITE" id="PS51455">
    <property type="entry name" value="PIPK"/>
    <property type="match status" value="1"/>
</dbReference>
<dbReference type="PANTHER" id="PTHR23086">
    <property type="entry name" value="PHOSPHATIDYLINOSITOL-4-PHOSPHATE 5-KINASE"/>
    <property type="match status" value="1"/>
</dbReference>
<dbReference type="PANTHER" id="PTHR23086:SF113">
    <property type="entry name" value="PHOSPHATIDYLINOSITOL 4-PHOSPHATE 5-KINASE 6"/>
    <property type="match status" value="1"/>
</dbReference>
<dbReference type="Pfam" id="PF01504">
    <property type="entry name" value="PIP5K"/>
    <property type="match status" value="2"/>
</dbReference>
<reference evidence="7" key="2">
    <citation type="journal article" date="2024" name="Plant">
        <title>Genomic evolution and insights into agronomic trait innovations of Sesamum species.</title>
        <authorList>
            <person name="Miao H."/>
            <person name="Wang L."/>
            <person name="Qu L."/>
            <person name="Liu H."/>
            <person name="Sun Y."/>
            <person name="Le M."/>
            <person name="Wang Q."/>
            <person name="Wei S."/>
            <person name="Zheng Y."/>
            <person name="Lin W."/>
            <person name="Duan Y."/>
            <person name="Cao H."/>
            <person name="Xiong S."/>
            <person name="Wang X."/>
            <person name="Wei L."/>
            <person name="Li C."/>
            <person name="Ma Q."/>
            <person name="Ju M."/>
            <person name="Zhao R."/>
            <person name="Li G."/>
            <person name="Mu C."/>
            <person name="Tian Q."/>
            <person name="Mei H."/>
            <person name="Zhang T."/>
            <person name="Gao T."/>
            <person name="Zhang H."/>
        </authorList>
    </citation>
    <scope>NUCLEOTIDE SEQUENCE</scope>
    <source>
        <strain evidence="7">K16</strain>
    </source>
</reference>
<keyword evidence="3 4" id="KW-0418">Kinase</keyword>
<keyword evidence="4" id="KW-0067">ATP-binding</keyword>
<dbReference type="SMART" id="SM00330">
    <property type="entry name" value="PIPKc"/>
    <property type="match status" value="1"/>
</dbReference>
<gene>
    <name evidence="7" type="ORF">Sango_0641200</name>
</gene>
<evidence type="ECO:0000256" key="3">
    <source>
        <dbReference type="ARBA" id="ARBA00022777"/>
    </source>
</evidence>
<organism evidence="7 8">
    <name type="scientific">Sesamum angolense</name>
    <dbReference type="NCBI Taxonomy" id="2727404"/>
    <lineage>
        <taxon>Eukaryota</taxon>
        <taxon>Viridiplantae</taxon>
        <taxon>Streptophyta</taxon>
        <taxon>Embryophyta</taxon>
        <taxon>Tracheophyta</taxon>
        <taxon>Spermatophyta</taxon>
        <taxon>Magnoliopsida</taxon>
        <taxon>eudicotyledons</taxon>
        <taxon>Gunneridae</taxon>
        <taxon>Pentapetalae</taxon>
        <taxon>asterids</taxon>
        <taxon>lamiids</taxon>
        <taxon>Lamiales</taxon>
        <taxon>Pedaliaceae</taxon>
        <taxon>Sesamum</taxon>
    </lineage>
</organism>
<dbReference type="Gene3D" id="3.30.810.10">
    <property type="entry name" value="2-Layer Sandwich"/>
    <property type="match status" value="2"/>
</dbReference>
<sequence>MWMMMKFTTLMVYHVEKVFPNGDMYMGQWADNCPHGHGKYLWADGCMYVGDWCKGKTMGKGKFSWPCGATYEGQFKHGYMDGEGTYTGSLNDTYRGTWVFNMRQGKGVRSYENGDYYEGQWRRGQPDGKGRYQWSNGNQYIGHWRNGKMSGTGMMIWANGNQYDGCWQDGLPRGNGTFRWTDGSFYVGVWSEDPREQSGTYYTSSSQTGSLDWDPQEVYLINLRDCGICPGEKIPVFPSQKTVNWPCVVKSLQKNSGFKNYKVNEGRLRRASVDGRLSNGDSSLGSESDLSSESSNECLRSGREVDGGVAAEELDTLRGYRRPHIVLKPAKRQGHTISKGHKNYELMLNLQLGIRRFDLKGSSHGRSTVKPECEVDSSTTLKDLDLNFIFRLQKSWFQEFCRWASIRLGSNMPARAELTVRRNSCELQLVGEPTGEFYDVILVFGIIDILQDYDISKKLEHAYKSFQYDPTSISAVDPRQYSKRFRDFIFRIFIEDS</sequence>
<reference evidence="7" key="1">
    <citation type="submission" date="2020-06" db="EMBL/GenBank/DDBJ databases">
        <authorList>
            <person name="Li T."/>
            <person name="Hu X."/>
            <person name="Zhang T."/>
            <person name="Song X."/>
            <person name="Zhang H."/>
            <person name="Dai N."/>
            <person name="Sheng W."/>
            <person name="Hou X."/>
            <person name="Wei L."/>
        </authorList>
    </citation>
    <scope>NUCLEOTIDE SEQUENCE</scope>
    <source>
        <strain evidence="7">K16</strain>
        <tissue evidence="7">Leaf</tissue>
    </source>
</reference>
<dbReference type="AlphaFoldDB" id="A0AAE1X7N5"/>
<keyword evidence="4" id="KW-0808">Transferase</keyword>
<dbReference type="InterPro" id="IPR027483">
    <property type="entry name" value="PInositol-4-P-4/5-kinase_C_sf"/>
</dbReference>
<feature type="region of interest" description="Disordered" evidence="5">
    <location>
        <begin position="272"/>
        <end position="303"/>
    </location>
</feature>
<dbReference type="SUPFAM" id="SSF56104">
    <property type="entry name" value="SAICAR synthase-like"/>
    <property type="match status" value="1"/>
</dbReference>
<name>A0AAE1X7N5_9LAMI</name>
<feature type="domain" description="PIPK" evidence="6">
    <location>
        <begin position="1"/>
        <end position="493"/>
    </location>
</feature>
<dbReference type="Gene3D" id="2.20.110.10">
    <property type="entry name" value="Histone H3 K4-specific methyltransferase SET7/9 N-terminal domain"/>
    <property type="match status" value="3"/>
</dbReference>
<proteinExistence type="predicted"/>
<evidence type="ECO:0000256" key="1">
    <source>
        <dbReference type="ARBA" id="ARBA00012172"/>
    </source>
</evidence>
<evidence type="ECO:0000256" key="5">
    <source>
        <dbReference type="SAM" id="MobiDB-lite"/>
    </source>
</evidence>
<dbReference type="SMART" id="SM00698">
    <property type="entry name" value="MORN"/>
    <property type="match status" value="7"/>
</dbReference>
<dbReference type="GO" id="GO:0016308">
    <property type="term" value="F:1-phosphatidylinositol-4-phosphate 5-kinase activity"/>
    <property type="evidence" value="ECO:0007669"/>
    <property type="project" value="UniProtKB-EC"/>
</dbReference>
<feature type="compositionally biased region" description="Low complexity" evidence="5">
    <location>
        <begin position="278"/>
        <end position="296"/>
    </location>
</feature>
<evidence type="ECO:0000313" key="7">
    <source>
        <dbReference type="EMBL" id="KAK4406347.1"/>
    </source>
</evidence>
<dbReference type="GO" id="GO:0046854">
    <property type="term" value="P:phosphatidylinositol phosphate biosynthetic process"/>
    <property type="evidence" value="ECO:0007669"/>
    <property type="project" value="TreeGrafter"/>
</dbReference>
<comment type="caution">
    <text evidence="7">The sequence shown here is derived from an EMBL/GenBank/DDBJ whole genome shotgun (WGS) entry which is preliminary data.</text>
</comment>
<keyword evidence="8" id="KW-1185">Reference proteome</keyword>
<dbReference type="InterPro" id="IPR003409">
    <property type="entry name" value="MORN"/>
</dbReference>
<evidence type="ECO:0000256" key="4">
    <source>
        <dbReference type="PROSITE-ProRule" id="PRU00781"/>
    </source>
</evidence>
<keyword evidence="4" id="KW-0547">Nucleotide-binding</keyword>
<dbReference type="EC" id="2.7.1.68" evidence="1"/>
<dbReference type="EMBL" id="JACGWL010000003">
    <property type="protein sequence ID" value="KAK4406347.1"/>
    <property type="molecule type" value="Genomic_DNA"/>
</dbReference>
<dbReference type="InterPro" id="IPR023610">
    <property type="entry name" value="PInositol-4/5-P-5/4-kinase"/>
</dbReference>